<evidence type="ECO:0000313" key="5">
    <source>
        <dbReference type="Proteomes" id="UP000241085"/>
    </source>
</evidence>
<name>A0A2T4UUA1_9MICO</name>
<dbReference type="Proteomes" id="UP000241085">
    <property type="component" value="Unassembled WGS sequence"/>
</dbReference>
<reference evidence="4 5" key="1">
    <citation type="submission" date="2018-03" db="EMBL/GenBank/DDBJ databases">
        <title>Bacteriophage NCPPB3778 and a type I-E CRISPR drive the evolution of the US Biological Select Agent, Rathayibacter toxicus.</title>
        <authorList>
            <person name="Davis E.W.II."/>
            <person name="Tabima J.F."/>
            <person name="Weisberg A.J."/>
            <person name="Dantas Lopes L."/>
            <person name="Wiseman M.S."/>
            <person name="Wiseman M.S."/>
            <person name="Pupko T."/>
            <person name="Belcher M.S."/>
            <person name="Sechler A.J."/>
            <person name="Tancos M.A."/>
            <person name="Schroeder B.K."/>
            <person name="Murray T.D."/>
            <person name="Luster D.G."/>
            <person name="Schneider W.L."/>
            <person name="Rogers E."/>
            <person name="Andreote F.D."/>
            <person name="Grunwald N.J."/>
            <person name="Putnam M.L."/>
            <person name="Chang J.H."/>
        </authorList>
    </citation>
    <scope>NUCLEOTIDE SEQUENCE [LARGE SCALE GENOMIC DNA]</scope>
    <source>
        <strain evidence="4 5">DSM 15933</strain>
    </source>
</reference>
<dbReference type="EMBL" id="PZPL01000001">
    <property type="protein sequence ID" value="PTL73081.1"/>
    <property type="molecule type" value="Genomic_DNA"/>
</dbReference>
<organism evidence="4 5">
    <name type="scientific">Rathayibacter caricis DSM 15933</name>
    <dbReference type="NCBI Taxonomy" id="1328867"/>
    <lineage>
        <taxon>Bacteria</taxon>
        <taxon>Bacillati</taxon>
        <taxon>Actinomycetota</taxon>
        <taxon>Actinomycetes</taxon>
        <taxon>Micrococcales</taxon>
        <taxon>Microbacteriaceae</taxon>
        <taxon>Rathayibacter</taxon>
    </lineage>
</organism>
<dbReference type="PANTHER" id="PTHR30483:SF6">
    <property type="entry name" value="PERIPLASMIC BINDING PROTEIN OF ABC TRANSPORTER FOR NATURAL AMINO ACIDS"/>
    <property type="match status" value="1"/>
</dbReference>
<dbReference type="InterPro" id="IPR028081">
    <property type="entry name" value="Leu-bd"/>
</dbReference>
<sequence length="429" mass="43760">MGVYAKAGSARARSLRATLGGVAILGASALVLAGCAGGGETDAGTDSGASGDLSLKIGAILPQTGTLAVLGPPEFAGVDLAVADINEAAAGITIEAEPKDSGDTSTDIATQSATSLIADGVSAIIGAASSGVSKTFIDQVTQAGVVQISPANTSPDFTTYEDDGYYFRTAPSDVLQGRILGNKILGDGKTNVSILYMNDAYGTGLEKNIKETLEAGGATVAAEEIFEPASTDFNSALTTVLAPNPDALVVISFDEIKTIAEQLAAKGFDFSKLYGTDGNYGVIGESDTNVDIAGAQFTNPGVQASEDFQSNLQALVEEQGNDPLTVFSYAPESYDATVLLALAALQGGATDGATLRDNLESVSKDGTECTTFADCAALLADDEDIDYNGLSGPISFDENGDPSEASVSIYKYSEGNVTSFEETVDGSLE</sequence>
<evidence type="ECO:0000256" key="2">
    <source>
        <dbReference type="ARBA" id="ARBA00022729"/>
    </source>
</evidence>
<dbReference type="AlphaFoldDB" id="A0A2T4UUA1"/>
<comment type="similarity">
    <text evidence="1">Belongs to the leucine-binding protein family.</text>
</comment>
<dbReference type="PANTHER" id="PTHR30483">
    <property type="entry name" value="LEUCINE-SPECIFIC-BINDING PROTEIN"/>
    <property type="match status" value="1"/>
</dbReference>
<protein>
    <submittedName>
        <fullName evidence="4">Branched-chain amino acid ABC transporter substrate-binding protein</fullName>
    </submittedName>
</protein>
<dbReference type="SUPFAM" id="SSF53822">
    <property type="entry name" value="Periplasmic binding protein-like I"/>
    <property type="match status" value="1"/>
</dbReference>
<feature type="domain" description="Leucine-binding protein" evidence="3">
    <location>
        <begin position="55"/>
        <end position="366"/>
    </location>
</feature>
<dbReference type="CDD" id="cd06346">
    <property type="entry name" value="PBP1_ABC_ligand_binding-like"/>
    <property type="match status" value="1"/>
</dbReference>
<dbReference type="InterPro" id="IPR051010">
    <property type="entry name" value="BCAA_transport"/>
</dbReference>
<evidence type="ECO:0000259" key="3">
    <source>
        <dbReference type="Pfam" id="PF13458"/>
    </source>
</evidence>
<dbReference type="RefSeq" id="WP_107574626.1">
    <property type="nucleotide sequence ID" value="NZ_PZPL01000001.1"/>
</dbReference>
<dbReference type="PROSITE" id="PS51257">
    <property type="entry name" value="PROKAR_LIPOPROTEIN"/>
    <property type="match status" value="1"/>
</dbReference>
<evidence type="ECO:0000256" key="1">
    <source>
        <dbReference type="ARBA" id="ARBA00010062"/>
    </source>
</evidence>
<accession>A0A2T4UUA1</accession>
<keyword evidence="5" id="KW-1185">Reference proteome</keyword>
<proteinExistence type="inferred from homology"/>
<evidence type="ECO:0000313" key="4">
    <source>
        <dbReference type="EMBL" id="PTL73081.1"/>
    </source>
</evidence>
<dbReference type="Gene3D" id="3.40.50.2300">
    <property type="match status" value="3"/>
</dbReference>
<comment type="caution">
    <text evidence="4">The sequence shown here is derived from an EMBL/GenBank/DDBJ whole genome shotgun (WGS) entry which is preliminary data.</text>
</comment>
<dbReference type="Pfam" id="PF13458">
    <property type="entry name" value="Peripla_BP_6"/>
    <property type="match status" value="1"/>
</dbReference>
<gene>
    <name evidence="4" type="ORF">C1I63_09625</name>
</gene>
<keyword evidence="2" id="KW-0732">Signal</keyword>
<dbReference type="InterPro" id="IPR028082">
    <property type="entry name" value="Peripla_BP_I"/>
</dbReference>